<dbReference type="Pfam" id="PF08279">
    <property type="entry name" value="HTH_11"/>
    <property type="match status" value="1"/>
</dbReference>
<dbReference type="EMBL" id="JAJNOR010000001">
    <property type="protein sequence ID" value="MCD2491491.1"/>
    <property type="molecule type" value="Genomic_DNA"/>
</dbReference>
<dbReference type="InterPro" id="IPR026881">
    <property type="entry name" value="WYL_dom"/>
</dbReference>
<evidence type="ECO:0000313" key="4">
    <source>
        <dbReference type="EMBL" id="MCD2491491.1"/>
    </source>
</evidence>
<dbReference type="InterPro" id="IPR028349">
    <property type="entry name" value="PafC-like"/>
</dbReference>
<dbReference type="Pfam" id="PF13280">
    <property type="entry name" value="WYL"/>
    <property type="match status" value="1"/>
</dbReference>
<dbReference type="Pfam" id="PF25583">
    <property type="entry name" value="WCX"/>
    <property type="match status" value="1"/>
</dbReference>
<keyword evidence="1" id="KW-0805">Transcription regulation</keyword>
<evidence type="ECO:0000259" key="3">
    <source>
        <dbReference type="PROSITE" id="PS51000"/>
    </source>
</evidence>
<organism evidence="4 5">
    <name type="scientific">Lientehia hominis</name>
    <dbReference type="NCBI Taxonomy" id="2897778"/>
    <lineage>
        <taxon>Bacteria</taxon>
        <taxon>Bacillati</taxon>
        <taxon>Bacillota</taxon>
        <taxon>Clostridia</taxon>
        <taxon>Lachnospirales</taxon>
        <taxon>Lachnospiraceae</taxon>
        <taxon>Lientehia</taxon>
    </lineage>
</organism>
<dbReference type="Gene3D" id="1.10.10.10">
    <property type="entry name" value="Winged helix-like DNA-binding domain superfamily/Winged helix DNA-binding domain"/>
    <property type="match status" value="1"/>
</dbReference>
<keyword evidence="2" id="KW-0804">Transcription</keyword>
<evidence type="ECO:0000256" key="2">
    <source>
        <dbReference type="ARBA" id="ARBA00023163"/>
    </source>
</evidence>
<name>A0AAP2RGC4_9FIRM</name>
<dbReference type="InterPro" id="IPR051534">
    <property type="entry name" value="CBASS_pafABC_assoc_protein"/>
</dbReference>
<dbReference type="Proteomes" id="UP001299265">
    <property type="component" value="Unassembled WGS sequence"/>
</dbReference>
<comment type="caution">
    <text evidence="4">The sequence shown here is derived from an EMBL/GenBank/DDBJ whole genome shotgun (WGS) entry which is preliminary data.</text>
</comment>
<dbReference type="PANTHER" id="PTHR34580:SF1">
    <property type="entry name" value="PROTEIN PAFC"/>
    <property type="match status" value="1"/>
</dbReference>
<dbReference type="RefSeq" id="WP_231061420.1">
    <property type="nucleotide sequence ID" value="NZ_JAJNOR010000001.1"/>
</dbReference>
<proteinExistence type="predicted"/>
<dbReference type="PROSITE" id="PS52050">
    <property type="entry name" value="WYL"/>
    <property type="match status" value="1"/>
</dbReference>
<dbReference type="InterPro" id="IPR001034">
    <property type="entry name" value="DeoR_HTH"/>
</dbReference>
<evidence type="ECO:0000256" key="1">
    <source>
        <dbReference type="ARBA" id="ARBA00023015"/>
    </source>
</evidence>
<dbReference type="GO" id="GO:0003700">
    <property type="term" value="F:DNA-binding transcription factor activity"/>
    <property type="evidence" value="ECO:0007669"/>
    <property type="project" value="InterPro"/>
</dbReference>
<dbReference type="PROSITE" id="PS51000">
    <property type="entry name" value="HTH_DEOR_2"/>
    <property type="match status" value="1"/>
</dbReference>
<accession>A0AAP2RGC4</accession>
<dbReference type="InterPro" id="IPR036388">
    <property type="entry name" value="WH-like_DNA-bd_sf"/>
</dbReference>
<feature type="domain" description="HTH deoR-type" evidence="3">
    <location>
        <begin position="2"/>
        <end position="61"/>
    </location>
</feature>
<dbReference type="InterPro" id="IPR036390">
    <property type="entry name" value="WH_DNA-bd_sf"/>
</dbReference>
<dbReference type="AlphaFoldDB" id="A0AAP2RGC4"/>
<dbReference type="PIRSF" id="PIRSF016838">
    <property type="entry name" value="PafC"/>
    <property type="match status" value="1"/>
</dbReference>
<keyword evidence="5" id="KW-1185">Reference proteome</keyword>
<reference evidence="4 5" key="1">
    <citation type="submission" date="2021-11" db="EMBL/GenBank/DDBJ databases">
        <title>Lacrimispora sp. nov. NSJ-141 isolated from human feces.</title>
        <authorList>
            <person name="Abdugheni R."/>
        </authorList>
    </citation>
    <scope>NUCLEOTIDE SEQUENCE [LARGE SCALE GENOMIC DNA]</scope>
    <source>
        <strain evidence="4 5">NSJ-141</strain>
    </source>
</reference>
<dbReference type="InterPro" id="IPR013196">
    <property type="entry name" value="HTH_11"/>
</dbReference>
<evidence type="ECO:0000313" key="5">
    <source>
        <dbReference type="Proteomes" id="UP001299265"/>
    </source>
</evidence>
<dbReference type="InterPro" id="IPR057727">
    <property type="entry name" value="WCX_dom"/>
</dbReference>
<gene>
    <name evidence="4" type="ORF">LQE92_02465</name>
</gene>
<dbReference type="PANTHER" id="PTHR34580">
    <property type="match status" value="1"/>
</dbReference>
<dbReference type="SUPFAM" id="SSF46785">
    <property type="entry name" value="Winged helix' DNA-binding domain"/>
    <property type="match status" value="1"/>
</dbReference>
<protein>
    <submittedName>
        <fullName evidence="4">YafY family transcriptional regulator</fullName>
    </submittedName>
</protein>
<sequence>MQINRLFEIVYIMLDRRHITAKELARQFGVSVRTIYRDIDVLSSAGIPLYTVQGSRGGIYMDEHFKFRNSLLTDEERNQILIALQSVMTTEELETSRLLSKLSGLFQIRHTDWIEIDFSRWGSRRRDKEYFRLLKNAVLGCSAVKMNYISSYGSITDRYIFPVKLVYKSRAWYVQAYDKGREAYRTFRISRIMDLEMSSDTFEKGDLPALPEIEQSDSSPVTLVHVKLRCSPHLGYRLYDEFDPAAVAQDEDGSFLVTVSLPEDTWLYGYLLSFGSGLEVLEPLSVKQMLVKEAGKIQSTYEKEVKK</sequence>